<feature type="domain" description="Baseplate hub protein gp44/GpP-like C-terminal" evidence="2">
    <location>
        <begin position="257"/>
        <end position="337"/>
    </location>
</feature>
<dbReference type="EMBL" id="CP117411">
    <property type="protein sequence ID" value="WCT72049.1"/>
    <property type="molecule type" value="Genomic_DNA"/>
</dbReference>
<proteinExistence type="predicted"/>
<name>A0ABY7TFX2_9SPHN</name>
<dbReference type="Gene3D" id="3.30.1920.10">
    <property type="entry name" value="Baseplate protein-like domains - 2 layer sandwich fold"/>
    <property type="match status" value="1"/>
</dbReference>
<reference evidence="4 5" key="1">
    <citation type="submission" date="2023-02" db="EMBL/GenBank/DDBJ databases">
        <title>Genome sequence of Sphingomonas naphthae.</title>
        <authorList>
            <person name="Kim S."/>
            <person name="Heo J."/>
            <person name="Kwon S.-W."/>
        </authorList>
    </citation>
    <scope>NUCLEOTIDE SEQUENCE [LARGE SCALE GENOMIC DNA]</scope>
    <source>
        <strain evidence="4 5">KACC 18716</strain>
    </source>
</reference>
<evidence type="ECO:0000259" key="3">
    <source>
        <dbReference type="Pfam" id="PF22255"/>
    </source>
</evidence>
<dbReference type="InterPro" id="IPR053981">
    <property type="entry name" value="Gp44/GpP-like_2nd"/>
</dbReference>
<dbReference type="RefSeq" id="WP_273685997.1">
    <property type="nucleotide sequence ID" value="NZ_CP117411.1"/>
</dbReference>
<dbReference type="Proteomes" id="UP001220395">
    <property type="component" value="Chromosome"/>
</dbReference>
<dbReference type="Gene3D" id="3.55.50.10">
    <property type="entry name" value="Baseplate protein-like domains"/>
    <property type="match status" value="1"/>
</dbReference>
<dbReference type="Pfam" id="PF22255">
    <property type="entry name" value="Gp44-like_2nd"/>
    <property type="match status" value="1"/>
</dbReference>
<evidence type="ECO:0000313" key="4">
    <source>
        <dbReference type="EMBL" id="WCT72049.1"/>
    </source>
</evidence>
<feature type="domain" description="Baseplate hub protein gp44/GpP-like second" evidence="3">
    <location>
        <begin position="95"/>
        <end position="176"/>
    </location>
</feature>
<dbReference type="InterPro" id="IPR053982">
    <property type="entry name" value="Gp44/GpP-like_C"/>
</dbReference>
<gene>
    <name evidence="4" type="ORF">PQ455_10355</name>
</gene>
<dbReference type="Pfam" id="PF21683">
    <property type="entry name" value="GpP-like_1st"/>
    <property type="match status" value="1"/>
</dbReference>
<dbReference type="InterPro" id="IPR026276">
    <property type="entry name" value="Baseplate_GpP"/>
</dbReference>
<protein>
    <submittedName>
        <fullName evidence="4">Contractile injection system protein, VgrG/Pvc8 family</fullName>
    </submittedName>
</protein>
<evidence type="ECO:0000313" key="5">
    <source>
        <dbReference type="Proteomes" id="UP001220395"/>
    </source>
</evidence>
<dbReference type="SUPFAM" id="SSF69279">
    <property type="entry name" value="Phage tail proteins"/>
    <property type="match status" value="2"/>
</dbReference>
<organism evidence="4 5">
    <name type="scientific">Sphingomonas naphthae</name>
    <dbReference type="NCBI Taxonomy" id="1813468"/>
    <lineage>
        <taxon>Bacteria</taxon>
        <taxon>Pseudomonadati</taxon>
        <taxon>Pseudomonadota</taxon>
        <taxon>Alphaproteobacteria</taxon>
        <taxon>Sphingomonadales</taxon>
        <taxon>Sphingomonadaceae</taxon>
        <taxon>Sphingomonas</taxon>
    </lineage>
</organism>
<feature type="domain" description="Baseplate hub protein gp44-like N-terminal" evidence="1">
    <location>
        <begin position="8"/>
        <end position="92"/>
    </location>
</feature>
<dbReference type="InterPro" id="IPR049354">
    <property type="entry name" value="GpP-like_N"/>
</dbReference>
<keyword evidence="5" id="KW-1185">Reference proteome</keyword>
<dbReference type="Pfam" id="PF21929">
    <property type="entry name" value="GpP_4th"/>
    <property type="match status" value="1"/>
</dbReference>
<dbReference type="PIRSF" id="PIRSF004440">
    <property type="entry name" value="GpP"/>
    <property type="match status" value="1"/>
</dbReference>
<evidence type="ECO:0000259" key="1">
    <source>
        <dbReference type="Pfam" id="PF21683"/>
    </source>
</evidence>
<sequence length="355" mass="38089">MPEDRDRVTLVIGGKAYGGWTSIAIQRDLDALAPSFELGVTSRDPITRAAWPITPDQPCRVEIGGETVITGWVDSLTPEIDGENHSISVAGRGRAGDLVDCAAIAKPGSWRGRRLEQIAGELAKPFGISVVARTSTGAPFRLFALQPGETVSEAILRLCQQRGLLAVSTPAGDIEIITAEPVGPAVRIVEGEQPMRISARHDVSNRFSRYVVKGQAAGDDDVNGTAAAAPTASASDPAVKRYRPTIVMAEDQADIATLRKRAAWEAIVRAARAQEATVTLAGWRRDDGKLWSEMQAVDADLPSVWITAPLVAAGISFRLDEDEGQRVEIRLARKEAYTQLAIPDRAEAARLEKAA</sequence>
<evidence type="ECO:0000259" key="2">
    <source>
        <dbReference type="Pfam" id="PF21929"/>
    </source>
</evidence>
<dbReference type="InterPro" id="IPR023399">
    <property type="entry name" value="Baseplate-like_2-layer_sand"/>
</dbReference>
<accession>A0ABY7TFX2</accession>
<dbReference type="Gene3D" id="2.30.300.10">
    <property type="entry name" value="Baseplate protein-like domain - beta roll fold"/>
    <property type="match status" value="1"/>
</dbReference>